<keyword evidence="5 7" id="KW-0472">Membrane</keyword>
<evidence type="ECO:0000256" key="1">
    <source>
        <dbReference type="ARBA" id="ARBA00004651"/>
    </source>
</evidence>
<feature type="transmembrane region" description="Helical" evidence="7">
    <location>
        <begin position="69"/>
        <end position="87"/>
    </location>
</feature>
<keyword evidence="2" id="KW-1003">Cell membrane</keyword>
<keyword evidence="9" id="KW-1185">Reference proteome</keyword>
<gene>
    <name evidence="8" type="ORF">GQ466_06070</name>
</gene>
<proteinExistence type="predicted"/>
<evidence type="ECO:0000256" key="6">
    <source>
        <dbReference type="SAM" id="MobiDB-lite"/>
    </source>
</evidence>
<protein>
    <submittedName>
        <fullName evidence="8">Flippase-like domain-containing protein</fullName>
    </submittedName>
</protein>
<dbReference type="AlphaFoldDB" id="A0A6I4WA12"/>
<comment type="caution">
    <text evidence="8">The sequence shown here is derived from an EMBL/GenBank/DDBJ whole genome shotgun (WGS) entry which is preliminary data.</text>
</comment>
<feature type="transmembrane region" description="Helical" evidence="7">
    <location>
        <begin position="142"/>
        <end position="168"/>
    </location>
</feature>
<feature type="transmembrane region" description="Helical" evidence="7">
    <location>
        <begin position="32"/>
        <end position="49"/>
    </location>
</feature>
<organism evidence="8 9">
    <name type="scientific">Actinomadura rayongensis</name>
    <dbReference type="NCBI Taxonomy" id="1429076"/>
    <lineage>
        <taxon>Bacteria</taxon>
        <taxon>Bacillati</taxon>
        <taxon>Actinomycetota</taxon>
        <taxon>Actinomycetes</taxon>
        <taxon>Streptosporangiales</taxon>
        <taxon>Thermomonosporaceae</taxon>
        <taxon>Actinomadura</taxon>
    </lineage>
</organism>
<feature type="transmembrane region" description="Helical" evidence="7">
    <location>
        <begin position="327"/>
        <end position="344"/>
    </location>
</feature>
<feature type="transmembrane region" description="Helical" evidence="7">
    <location>
        <begin position="174"/>
        <end position="195"/>
    </location>
</feature>
<evidence type="ECO:0000256" key="5">
    <source>
        <dbReference type="ARBA" id="ARBA00023136"/>
    </source>
</evidence>
<accession>A0A6I4WA12</accession>
<feature type="transmembrane region" description="Helical" evidence="7">
    <location>
        <begin position="241"/>
        <end position="262"/>
    </location>
</feature>
<evidence type="ECO:0000256" key="3">
    <source>
        <dbReference type="ARBA" id="ARBA00022692"/>
    </source>
</evidence>
<dbReference type="NCBIfam" id="TIGR00374">
    <property type="entry name" value="flippase-like domain"/>
    <property type="match status" value="1"/>
</dbReference>
<feature type="transmembrane region" description="Helical" evidence="7">
    <location>
        <begin position="304"/>
        <end position="321"/>
    </location>
</feature>
<dbReference type="PANTHER" id="PTHR39087:SF2">
    <property type="entry name" value="UPF0104 MEMBRANE PROTEIN MJ1595"/>
    <property type="match status" value="1"/>
</dbReference>
<dbReference type="InterPro" id="IPR022791">
    <property type="entry name" value="L-PG_synthase/AglD"/>
</dbReference>
<dbReference type="Pfam" id="PF03706">
    <property type="entry name" value="LPG_synthase_TM"/>
    <property type="match status" value="1"/>
</dbReference>
<dbReference type="GO" id="GO:0005886">
    <property type="term" value="C:plasma membrane"/>
    <property type="evidence" value="ECO:0007669"/>
    <property type="project" value="UniProtKB-SubCell"/>
</dbReference>
<name>A0A6I4WA12_9ACTN</name>
<keyword evidence="3 7" id="KW-0812">Transmembrane</keyword>
<dbReference type="Proteomes" id="UP000431901">
    <property type="component" value="Unassembled WGS sequence"/>
</dbReference>
<dbReference type="RefSeq" id="WP_161101731.1">
    <property type="nucleotide sequence ID" value="NZ_JBHLYI010000012.1"/>
</dbReference>
<sequence length="389" mass="40505">MTETTLTATPTLTEAPVTTPAPRRRTSRFTRVLHWTMIAGLLAALPFVYEELPDVGATWSAATRARPGWLLVVVAGSLASMGMFARLQRRMLRIGGLRISLRRAAAITYAGNALSTTLPAGPAVSVVYTFHQFRRGGAPARLATAVIILGGIVTTTAYTIIGLVALVAEPHARAFALAGLAGLGAGAVAVGIALWRPRSRALLAALAGRVWRAATSHPRVAPWAARLRDGFQMLRPTRYDWGALLVLALLNWAFDILALYAAARAVGVPVSPEAATIVYFAAQAAGSVLPVLPGGLGAIESSMAASLVALGAALAPAAAAVAVYRVASYWAIVAIGWGAWLVLHEGPRVPARVRAVSGRAAQALCAALADLGRTQLCAPVATSADVRRP</sequence>
<evidence type="ECO:0000256" key="4">
    <source>
        <dbReference type="ARBA" id="ARBA00022989"/>
    </source>
</evidence>
<feature type="transmembrane region" description="Helical" evidence="7">
    <location>
        <begin position="274"/>
        <end position="292"/>
    </location>
</feature>
<feature type="region of interest" description="Disordered" evidence="6">
    <location>
        <begin position="1"/>
        <end position="23"/>
    </location>
</feature>
<comment type="subcellular location">
    <subcellularLocation>
        <location evidence="1">Cell membrane</location>
        <topology evidence="1">Multi-pass membrane protein</topology>
    </subcellularLocation>
</comment>
<evidence type="ECO:0000256" key="2">
    <source>
        <dbReference type="ARBA" id="ARBA00022475"/>
    </source>
</evidence>
<dbReference type="PANTHER" id="PTHR39087">
    <property type="entry name" value="UPF0104 MEMBRANE PROTEIN MJ1595"/>
    <property type="match status" value="1"/>
</dbReference>
<dbReference type="OrthoDB" id="4481258at2"/>
<evidence type="ECO:0000256" key="7">
    <source>
        <dbReference type="SAM" id="Phobius"/>
    </source>
</evidence>
<dbReference type="EMBL" id="WUTW01000001">
    <property type="protein sequence ID" value="MXQ63592.1"/>
    <property type="molecule type" value="Genomic_DNA"/>
</dbReference>
<evidence type="ECO:0000313" key="8">
    <source>
        <dbReference type="EMBL" id="MXQ63592.1"/>
    </source>
</evidence>
<keyword evidence="4 7" id="KW-1133">Transmembrane helix</keyword>
<reference evidence="8 9" key="1">
    <citation type="submission" date="2019-12" db="EMBL/GenBank/DDBJ databases">
        <title>Nocardia macrotermitis sp. nov. and Nocardia aurantia sp. nov., isolated from the gut of the fungus growing-termite Macrotermes natalensis.</title>
        <authorList>
            <person name="Christine B."/>
            <person name="Rene B."/>
        </authorList>
    </citation>
    <scope>NUCLEOTIDE SEQUENCE [LARGE SCALE GENOMIC DNA]</scope>
    <source>
        <strain evidence="8 9">DSM 102126</strain>
    </source>
</reference>
<feature type="compositionally biased region" description="Low complexity" evidence="6">
    <location>
        <begin position="1"/>
        <end position="21"/>
    </location>
</feature>
<evidence type="ECO:0000313" key="9">
    <source>
        <dbReference type="Proteomes" id="UP000431901"/>
    </source>
</evidence>